<accession>A0ABW2HK78</accession>
<dbReference type="RefSeq" id="WP_378965048.1">
    <property type="nucleotide sequence ID" value="NZ_JBHTBJ010000002.1"/>
</dbReference>
<comment type="caution">
    <text evidence="2">The sequence shown here is derived from an EMBL/GenBank/DDBJ whole genome shotgun (WGS) entry which is preliminary data.</text>
</comment>
<name>A0ABW2HK78_9ACTN</name>
<keyword evidence="3" id="KW-1185">Reference proteome</keyword>
<sequence length="134" mass="13833">MPLDTDRGQISSAAPGQQVVLVGTGYAPYSTVTLTLYSDPIVLGQVRADANGAFRKAVTVPADLATGKHSFAATGVDAGGKARAMRLDVTVRTVRHNLPVTGAPIVWLIVIGLGLTATGAGLRLVKPVRHQPPA</sequence>
<evidence type="ECO:0000313" key="2">
    <source>
        <dbReference type="EMBL" id="MFC7273442.1"/>
    </source>
</evidence>
<reference evidence="3" key="1">
    <citation type="journal article" date="2019" name="Int. J. Syst. Evol. Microbiol.">
        <title>The Global Catalogue of Microorganisms (GCM) 10K type strain sequencing project: providing services to taxonomists for standard genome sequencing and annotation.</title>
        <authorList>
            <consortium name="The Broad Institute Genomics Platform"/>
            <consortium name="The Broad Institute Genome Sequencing Center for Infectious Disease"/>
            <person name="Wu L."/>
            <person name="Ma J."/>
        </authorList>
    </citation>
    <scope>NUCLEOTIDE SEQUENCE [LARGE SCALE GENOMIC DNA]</scope>
    <source>
        <strain evidence="3">XZYJT-10</strain>
    </source>
</reference>
<dbReference type="InterPro" id="IPR013783">
    <property type="entry name" value="Ig-like_fold"/>
</dbReference>
<keyword evidence="1" id="KW-0472">Membrane</keyword>
<feature type="transmembrane region" description="Helical" evidence="1">
    <location>
        <begin position="105"/>
        <end position="125"/>
    </location>
</feature>
<dbReference type="Gene3D" id="2.60.40.10">
    <property type="entry name" value="Immunoglobulins"/>
    <property type="match status" value="1"/>
</dbReference>
<gene>
    <name evidence="2" type="ORF">ACFQS1_05565</name>
</gene>
<evidence type="ECO:0000256" key="1">
    <source>
        <dbReference type="SAM" id="Phobius"/>
    </source>
</evidence>
<evidence type="ECO:0000313" key="3">
    <source>
        <dbReference type="Proteomes" id="UP001596548"/>
    </source>
</evidence>
<protein>
    <submittedName>
        <fullName evidence="2">Uncharacterized protein</fullName>
    </submittedName>
</protein>
<dbReference type="EMBL" id="JBHTBJ010000002">
    <property type="protein sequence ID" value="MFC7273442.1"/>
    <property type="molecule type" value="Genomic_DNA"/>
</dbReference>
<keyword evidence="1" id="KW-0812">Transmembrane</keyword>
<dbReference type="Proteomes" id="UP001596548">
    <property type="component" value="Unassembled WGS sequence"/>
</dbReference>
<proteinExistence type="predicted"/>
<organism evidence="2 3">
    <name type="scientific">Paractinoplanes rhizophilus</name>
    <dbReference type="NCBI Taxonomy" id="1416877"/>
    <lineage>
        <taxon>Bacteria</taxon>
        <taxon>Bacillati</taxon>
        <taxon>Actinomycetota</taxon>
        <taxon>Actinomycetes</taxon>
        <taxon>Micromonosporales</taxon>
        <taxon>Micromonosporaceae</taxon>
        <taxon>Paractinoplanes</taxon>
    </lineage>
</organism>
<keyword evidence="1" id="KW-1133">Transmembrane helix</keyword>